<accession>A0AAF0UCC4</accession>
<reference evidence="8" key="1">
    <citation type="submission" date="2023-08" db="EMBL/GenBank/DDBJ databases">
        <title>A de novo genome assembly of Solanum verrucosum Schlechtendal, a Mexican diploid species geographically isolated from the other diploid A-genome species in potato relatives.</title>
        <authorList>
            <person name="Hosaka K."/>
        </authorList>
    </citation>
    <scope>NUCLEOTIDE SEQUENCE</scope>
    <source>
        <tissue evidence="8">Young leaves</tissue>
    </source>
</reference>
<feature type="region of interest" description="Disordered" evidence="6">
    <location>
        <begin position="93"/>
        <end position="112"/>
    </location>
</feature>
<evidence type="ECO:0000313" key="9">
    <source>
        <dbReference type="Proteomes" id="UP001234989"/>
    </source>
</evidence>
<evidence type="ECO:0000313" key="8">
    <source>
        <dbReference type="EMBL" id="WMV43362.1"/>
    </source>
</evidence>
<protein>
    <submittedName>
        <fullName evidence="8">Uncharacterized protein</fullName>
    </submittedName>
</protein>
<evidence type="ECO:0000256" key="6">
    <source>
        <dbReference type="SAM" id="MobiDB-lite"/>
    </source>
</evidence>
<keyword evidence="5 7" id="KW-0472">Membrane</keyword>
<keyword evidence="9" id="KW-1185">Reference proteome</keyword>
<dbReference type="PANTHER" id="PTHR31394:SF1">
    <property type="entry name" value="TRANSMEMBRANE PROTEIN 199"/>
    <property type="match status" value="1"/>
</dbReference>
<evidence type="ECO:0000256" key="1">
    <source>
        <dbReference type="ARBA" id="ARBA00004477"/>
    </source>
</evidence>
<name>A0AAF0UCC4_SOLVR</name>
<keyword evidence="3" id="KW-0256">Endoplasmic reticulum</keyword>
<proteinExistence type="predicted"/>
<dbReference type="AlphaFoldDB" id="A0AAF0UCC4"/>
<gene>
    <name evidence="8" type="ORF">MTR67_036747</name>
</gene>
<feature type="transmembrane region" description="Helical" evidence="7">
    <location>
        <begin position="36"/>
        <end position="56"/>
    </location>
</feature>
<organism evidence="8 9">
    <name type="scientific">Solanum verrucosum</name>
    <dbReference type="NCBI Taxonomy" id="315347"/>
    <lineage>
        <taxon>Eukaryota</taxon>
        <taxon>Viridiplantae</taxon>
        <taxon>Streptophyta</taxon>
        <taxon>Embryophyta</taxon>
        <taxon>Tracheophyta</taxon>
        <taxon>Spermatophyta</taxon>
        <taxon>Magnoliopsida</taxon>
        <taxon>eudicotyledons</taxon>
        <taxon>Gunneridae</taxon>
        <taxon>Pentapetalae</taxon>
        <taxon>asterids</taxon>
        <taxon>lamiids</taxon>
        <taxon>Solanales</taxon>
        <taxon>Solanaceae</taxon>
        <taxon>Solanoideae</taxon>
        <taxon>Solaneae</taxon>
        <taxon>Solanum</taxon>
    </lineage>
</organism>
<dbReference type="Proteomes" id="UP001234989">
    <property type="component" value="Chromosome 8"/>
</dbReference>
<dbReference type="PANTHER" id="PTHR31394">
    <property type="entry name" value="TRANSMEMBRANE PROTEIN 199"/>
    <property type="match status" value="1"/>
</dbReference>
<keyword evidence="2 7" id="KW-0812">Transmembrane</keyword>
<feature type="transmembrane region" description="Helical" evidence="7">
    <location>
        <begin position="68"/>
        <end position="88"/>
    </location>
</feature>
<comment type="subcellular location">
    <subcellularLocation>
        <location evidence="1">Endoplasmic reticulum membrane</location>
        <topology evidence="1">Multi-pass membrane protein</topology>
    </subcellularLocation>
</comment>
<feature type="compositionally biased region" description="Polar residues" evidence="6">
    <location>
        <begin position="102"/>
        <end position="112"/>
    </location>
</feature>
<evidence type="ECO:0000256" key="7">
    <source>
        <dbReference type="SAM" id="Phobius"/>
    </source>
</evidence>
<dbReference type="InterPro" id="IPR021013">
    <property type="entry name" value="ATPase_Vma12"/>
</dbReference>
<sequence length="112" mass="12265">MVHHHFCCSYAFAVPTSQKVHVTFSHCPMNARLSSLLGLHVGIAMFTGYLMGYFAFRALFNHSPAMSAAGGILGLVIAMLVETLLFIIKTSSLDKKPARKATSFTTTQKKNQ</sequence>
<keyword evidence="4 7" id="KW-1133">Transmembrane helix</keyword>
<dbReference type="GO" id="GO:0005789">
    <property type="term" value="C:endoplasmic reticulum membrane"/>
    <property type="evidence" value="ECO:0007669"/>
    <property type="project" value="UniProtKB-SubCell"/>
</dbReference>
<dbReference type="GO" id="GO:0070072">
    <property type="term" value="P:vacuolar proton-transporting V-type ATPase complex assembly"/>
    <property type="evidence" value="ECO:0007669"/>
    <property type="project" value="InterPro"/>
</dbReference>
<evidence type="ECO:0000256" key="4">
    <source>
        <dbReference type="ARBA" id="ARBA00022989"/>
    </source>
</evidence>
<evidence type="ECO:0000256" key="3">
    <source>
        <dbReference type="ARBA" id="ARBA00022824"/>
    </source>
</evidence>
<evidence type="ECO:0000256" key="2">
    <source>
        <dbReference type="ARBA" id="ARBA00022692"/>
    </source>
</evidence>
<evidence type="ECO:0000256" key="5">
    <source>
        <dbReference type="ARBA" id="ARBA00023136"/>
    </source>
</evidence>
<dbReference type="EMBL" id="CP133619">
    <property type="protein sequence ID" value="WMV43362.1"/>
    <property type="molecule type" value="Genomic_DNA"/>
</dbReference>